<dbReference type="KEGG" id="lit:FPZ52_07605"/>
<evidence type="ECO:0000256" key="4">
    <source>
        <dbReference type="ARBA" id="ARBA00022801"/>
    </source>
</evidence>
<keyword evidence="6" id="KW-0464">Manganese</keyword>
<dbReference type="AlphaFoldDB" id="A0A5B8I974"/>
<organism evidence="8 9">
    <name type="scientific">Qingshengfaniella alkalisoli</name>
    <dbReference type="NCBI Taxonomy" id="2599296"/>
    <lineage>
        <taxon>Bacteria</taxon>
        <taxon>Pseudomonadati</taxon>
        <taxon>Pseudomonadota</taxon>
        <taxon>Alphaproteobacteria</taxon>
        <taxon>Rhodobacterales</taxon>
        <taxon>Paracoccaceae</taxon>
        <taxon>Qingshengfaniella</taxon>
    </lineage>
</organism>
<sequence length="222" mass="24384">MVKADLPIRDAASIILFRNDPEPTVLMGRRPKKAAFMPDLYVFPGGAVDSGDSMISLVQPLRPPIRRRLADRSAVPPEAIVVAAIRELWEETGLVLGAQARWTDIPEGWSTYAETGNRPSGAGLEFAFRAITPPGRSRRFDARFLIANAKLLASDADDFSKAGDELTDLAWVPLSDAKHLPVPFITQIVLAQIAPLVVSGEPPAQVPFFAHRQEDRFVDYID</sequence>
<evidence type="ECO:0000256" key="6">
    <source>
        <dbReference type="ARBA" id="ARBA00023211"/>
    </source>
</evidence>
<dbReference type="EMBL" id="CP042261">
    <property type="protein sequence ID" value="QDY69496.1"/>
    <property type="molecule type" value="Genomic_DNA"/>
</dbReference>
<dbReference type="InterPro" id="IPR000086">
    <property type="entry name" value="NUDIX_hydrolase_dom"/>
</dbReference>
<dbReference type="GO" id="GO:0016818">
    <property type="term" value="F:hydrolase activity, acting on acid anhydrides, in phosphorus-containing anhydrides"/>
    <property type="evidence" value="ECO:0007669"/>
    <property type="project" value="InterPro"/>
</dbReference>
<dbReference type="PANTHER" id="PTHR12318:SF0">
    <property type="entry name" value="ACYL-COENZYME A DIPHOSPHATASE NUDT19"/>
    <property type="match status" value="1"/>
</dbReference>
<dbReference type="InterPro" id="IPR039121">
    <property type="entry name" value="NUDT19"/>
</dbReference>
<evidence type="ECO:0000256" key="5">
    <source>
        <dbReference type="ARBA" id="ARBA00022842"/>
    </source>
</evidence>
<dbReference type="Proteomes" id="UP000318483">
    <property type="component" value="Chromosome"/>
</dbReference>
<evidence type="ECO:0000256" key="2">
    <source>
        <dbReference type="ARBA" id="ARBA00001946"/>
    </source>
</evidence>
<dbReference type="GO" id="GO:0046872">
    <property type="term" value="F:metal ion binding"/>
    <property type="evidence" value="ECO:0007669"/>
    <property type="project" value="UniProtKB-KW"/>
</dbReference>
<dbReference type="SUPFAM" id="SSF55811">
    <property type="entry name" value="Nudix"/>
    <property type="match status" value="1"/>
</dbReference>
<comment type="cofactor">
    <cofactor evidence="2">
        <name>Mg(2+)</name>
        <dbReference type="ChEBI" id="CHEBI:18420"/>
    </cofactor>
</comment>
<evidence type="ECO:0000256" key="1">
    <source>
        <dbReference type="ARBA" id="ARBA00001936"/>
    </source>
</evidence>
<dbReference type="PANTHER" id="PTHR12318">
    <property type="entry name" value="TESTOSTERONE-REGULATED PROTEIN RP2"/>
    <property type="match status" value="1"/>
</dbReference>
<keyword evidence="4 8" id="KW-0378">Hydrolase</keyword>
<proteinExistence type="predicted"/>
<feature type="domain" description="Nudix hydrolase" evidence="7">
    <location>
        <begin position="7"/>
        <end position="194"/>
    </location>
</feature>
<dbReference type="PROSITE" id="PS51462">
    <property type="entry name" value="NUDIX"/>
    <property type="match status" value="1"/>
</dbReference>
<comment type="cofactor">
    <cofactor evidence="1">
        <name>Mn(2+)</name>
        <dbReference type="ChEBI" id="CHEBI:29035"/>
    </cofactor>
</comment>
<dbReference type="OrthoDB" id="9805905at2"/>
<keyword evidence="3" id="KW-0479">Metal-binding</keyword>
<evidence type="ECO:0000256" key="3">
    <source>
        <dbReference type="ARBA" id="ARBA00022723"/>
    </source>
</evidence>
<protein>
    <submittedName>
        <fullName evidence="8">NUDIX hydrolase</fullName>
    </submittedName>
</protein>
<accession>A0A5B8I974</accession>
<dbReference type="CDD" id="cd18870">
    <property type="entry name" value="NUDIX_AcylCoAdiphos_Nudt19"/>
    <property type="match status" value="1"/>
</dbReference>
<evidence type="ECO:0000313" key="9">
    <source>
        <dbReference type="Proteomes" id="UP000318483"/>
    </source>
</evidence>
<dbReference type="Gene3D" id="3.90.79.10">
    <property type="entry name" value="Nucleoside Triphosphate Pyrophosphohydrolase"/>
    <property type="match status" value="1"/>
</dbReference>
<reference evidence="8 9" key="1">
    <citation type="submission" date="2019-07" db="EMBL/GenBank/DDBJ databases">
        <title>Litoreibacter alkalisoli sp. nov., isolated from saline-alkaline soil.</title>
        <authorList>
            <person name="Wang S."/>
            <person name="Xu L."/>
            <person name="Xing Y.-T."/>
            <person name="Sun J.-Q."/>
        </authorList>
    </citation>
    <scope>NUCLEOTIDE SEQUENCE [LARGE SCALE GENOMIC DNA]</scope>
    <source>
        <strain evidence="8 9">LN3S51</strain>
    </source>
</reference>
<evidence type="ECO:0000313" key="8">
    <source>
        <dbReference type="EMBL" id="QDY69496.1"/>
    </source>
</evidence>
<name>A0A5B8I974_9RHOB</name>
<gene>
    <name evidence="8" type="ORF">FPZ52_07605</name>
</gene>
<dbReference type="InterPro" id="IPR015797">
    <property type="entry name" value="NUDIX_hydrolase-like_dom_sf"/>
</dbReference>
<keyword evidence="9" id="KW-1185">Reference proteome</keyword>
<evidence type="ECO:0000259" key="7">
    <source>
        <dbReference type="PROSITE" id="PS51462"/>
    </source>
</evidence>
<keyword evidence="5" id="KW-0460">Magnesium</keyword>